<reference evidence="1" key="1">
    <citation type="journal article" date="2020" name="Stud. Mycol.">
        <title>101 Dothideomycetes genomes: a test case for predicting lifestyles and emergence of pathogens.</title>
        <authorList>
            <person name="Haridas S."/>
            <person name="Albert R."/>
            <person name="Binder M."/>
            <person name="Bloem J."/>
            <person name="Labutti K."/>
            <person name="Salamov A."/>
            <person name="Andreopoulos B."/>
            <person name="Baker S."/>
            <person name="Barry K."/>
            <person name="Bills G."/>
            <person name="Bluhm B."/>
            <person name="Cannon C."/>
            <person name="Castanera R."/>
            <person name="Culley D."/>
            <person name="Daum C."/>
            <person name="Ezra D."/>
            <person name="Gonzalez J."/>
            <person name="Henrissat B."/>
            <person name="Kuo A."/>
            <person name="Liang C."/>
            <person name="Lipzen A."/>
            <person name="Lutzoni F."/>
            <person name="Magnuson J."/>
            <person name="Mondo S."/>
            <person name="Nolan M."/>
            <person name="Ohm R."/>
            <person name="Pangilinan J."/>
            <person name="Park H.-J."/>
            <person name="Ramirez L."/>
            <person name="Alfaro M."/>
            <person name="Sun H."/>
            <person name="Tritt A."/>
            <person name="Yoshinaga Y."/>
            <person name="Zwiers L.-H."/>
            <person name="Turgeon B."/>
            <person name="Goodwin S."/>
            <person name="Spatafora J."/>
            <person name="Crous P."/>
            <person name="Grigoriev I."/>
        </authorList>
    </citation>
    <scope>NUCLEOTIDE SEQUENCE</scope>
    <source>
        <strain evidence="1">CBS 525.71</strain>
    </source>
</reference>
<comment type="caution">
    <text evidence="1">The sequence shown here is derived from an EMBL/GenBank/DDBJ whole genome shotgun (WGS) entry which is preliminary data.</text>
</comment>
<accession>A0ACB6RRW8</accession>
<keyword evidence="2" id="KW-1185">Reference proteome</keyword>
<proteinExistence type="predicted"/>
<evidence type="ECO:0000313" key="1">
    <source>
        <dbReference type="EMBL" id="KAF2623888.1"/>
    </source>
</evidence>
<organism evidence="1 2">
    <name type="scientific">Macroventuria anomochaeta</name>
    <dbReference type="NCBI Taxonomy" id="301207"/>
    <lineage>
        <taxon>Eukaryota</taxon>
        <taxon>Fungi</taxon>
        <taxon>Dikarya</taxon>
        <taxon>Ascomycota</taxon>
        <taxon>Pezizomycotina</taxon>
        <taxon>Dothideomycetes</taxon>
        <taxon>Pleosporomycetidae</taxon>
        <taxon>Pleosporales</taxon>
        <taxon>Pleosporineae</taxon>
        <taxon>Didymellaceae</taxon>
        <taxon>Macroventuria</taxon>
    </lineage>
</organism>
<name>A0ACB6RRW8_9PLEO</name>
<protein>
    <submittedName>
        <fullName evidence="1">Uncharacterized protein</fullName>
    </submittedName>
</protein>
<dbReference type="EMBL" id="MU006734">
    <property type="protein sequence ID" value="KAF2623888.1"/>
    <property type="molecule type" value="Genomic_DNA"/>
</dbReference>
<sequence length="207" mass="23467">MAHVVAVTGMLESFKGDPLYPFVVALINAFHESVTKQNDFEYKQRFSLDLGLRVIRLHLLGQEGTRSRGIGQKLGAQWAMHYVMYLERIGKTIEVDDKRIEADYLLKTNLLVQHFASGDLDADADRAAESAFAEPRIQALLRDAPPVQKCPNNTKKEDMWLDPDEALEMLRETEMVRKAMKEEEEKKMQKALQDMAGLSISSITLGQ</sequence>
<dbReference type="Proteomes" id="UP000799754">
    <property type="component" value="Unassembled WGS sequence"/>
</dbReference>
<gene>
    <name evidence="1" type="ORF">BU25DRAFT_494050</name>
</gene>
<evidence type="ECO:0000313" key="2">
    <source>
        <dbReference type="Proteomes" id="UP000799754"/>
    </source>
</evidence>